<organism evidence="1 2">
    <name type="scientific">Hypocrea atroviridis (strain ATCC 20476 / IMI 206040)</name>
    <name type="common">Trichoderma atroviride</name>
    <dbReference type="NCBI Taxonomy" id="452589"/>
    <lineage>
        <taxon>Eukaryota</taxon>
        <taxon>Fungi</taxon>
        <taxon>Dikarya</taxon>
        <taxon>Ascomycota</taxon>
        <taxon>Pezizomycotina</taxon>
        <taxon>Sordariomycetes</taxon>
        <taxon>Hypocreomycetidae</taxon>
        <taxon>Hypocreales</taxon>
        <taxon>Hypocreaceae</taxon>
        <taxon>Trichoderma</taxon>
    </lineage>
</organism>
<name>G9NXB4_HYPAI</name>
<accession>G9NXB4</accession>
<gene>
    <name evidence="1" type="ORF">TRIATDRAFT_88346</name>
</gene>
<reference evidence="1 2" key="1">
    <citation type="journal article" date="2011" name="Genome Biol.">
        <title>Comparative genome sequence analysis underscores mycoparasitism as the ancestral life style of Trichoderma.</title>
        <authorList>
            <person name="Kubicek C.P."/>
            <person name="Herrera-Estrella A."/>
            <person name="Seidl-Seiboth V."/>
            <person name="Martinez D.A."/>
            <person name="Druzhinina I.S."/>
            <person name="Thon M."/>
            <person name="Zeilinger S."/>
            <person name="Casas-Flores S."/>
            <person name="Horwitz B.A."/>
            <person name="Mukherjee P.K."/>
            <person name="Mukherjee M."/>
            <person name="Kredics L."/>
            <person name="Alcaraz L.D."/>
            <person name="Aerts A."/>
            <person name="Antal Z."/>
            <person name="Atanasova L."/>
            <person name="Cervantes-Badillo M.G."/>
            <person name="Challacombe J."/>
            <person name="Chertkov O."/>
            <person name="McCluskey K."/>
            <person name="Coulpier F."/>
            <person name="Deshpande N."/>
            <person name="von Doehren H."/>
            <person name="Ebbole D.J."/>
            <person name="Esquivel-Naranjo E.U."/>
            <person name="Fekete E."/>
            <person name="Flipphi M."/>
            <person name="Glaser F."/>
            <person name="Gomez-Rodriguez E.Y."/>
            <person name="Gruber S."/>
            <person name="Han C."/>
            <person name="Henrissat B."/>
            <person name="Hermosa R."/>
            <person name="Hernandez-Onate M."/>
            <person name="Karaffa L."/>
            <person name="Kosti I."/>
            <person name="Le Crom S."/>
            <person name="Lindquist E."/>
            <person name="Lucas S."/>
            <person name="Luebeck M."/>
            <person name="Luebeck P.S."/>
            <person name="Margeot A."/>
            <person name="Metz B."/>
            <person name="Misra M."/>
            <person name="Nevalainen H."/>
            <person name="Omann M."/>
            <person name="Packer N."/>
            <person name="Perrone G."/>
            <person name="Uresti-Rivera E.E."/>
            <person name="Salamov A."/>
            <person name="Schmoll M."/>
            <person name="Seiboth B."/>
            <person name="Shapiro H."/>
            <person name="Sukno S."/>
            <person name="Tamayo-Ramos J.A."/>
            <person name="Tisch D."/>
            <person name="Wiest A."/>
            <person name="Wilkinson H.H."/>
            <person name="Zhang M."/>
            <person name="Coutinho P.M."/>
            <person name="Kenerley C.M."/>
            <person name="Monte E."/>
            <person name="Baker S.E."/>
            <person name="Grigoriev I.V."/>
        </authorList>
    </citation>
    <scope>NUCLEOTIDE SEQUENCE [LARGE SCALE GENOMIC DNA]</scope>
    <source>
        <strain evidence="2">ATCC 20476 / IMI 206040</strain>
    </source>
</reference>
<protein>
    <submittedName>
        <fullName evidence="1">Uncharacterized protein</fullName>
    </submittedName>
</protein>
<dbReference type="OMA" id="NDEARAM"/>
<dbReference type="eggNOG" id="ENOG502RIZD">
    <property type="taxonomic scope" value="Eukaryota"/>
</dbReference>
<dbReference type="EMBL" id="ABDG02000024">
    <property type="protein sequence ID" value="EHK44725.1"/>
    <property type="molecule type" value="Genomic_DNA"/>
</dbReference>
<sequence>MVSGSVLSPFKYAKRLEIWLKSIERRISILQSPSNVVHIQASQYIFDNAVLCLIDEHLRIQKGAREDEKRQRCMLSYTLCIKFMADNVDIAELSQISNENLPAQMENDRLSSSSNNLSLGQQRVEKQSTHHSEHGLPRFLNSEYQKVDMSFIAKNRRLFSVWELWNLEKFVSDTIFCNWMTSSESKAHILNYGWIHPSPISGILSPVSIASASLASLLNNRDQFICGVWFCSRHVKLGNDGVGVMLASFIDQICHQYSFDFDHLQHNGANEACLENRGNEELFNFLYALIKKLPSDITLVLLMDEINIFYRNKKFKDGPYIGDKLVKLVTDESLSTTVKLFFTSTNNIRG</sequence>
<evidence type="ECO:0000313" key="1">
    <source>
        <dbReference type="EMBL" id="EHK44725.1"/>
    </source>
</evidence>
<evidence type="ECO:0000313" key="2">
    <source>
        <dbReference type="Proteomes" id="UP000005426"/>
    </source>
</evidence>
<dbReference type="HOGENOM" id="CLU_792407_0_0_1"/>
<dbReference type="STRING" id="452589.G9NXB4"/>
<dbReference type="AlphaFoldDB" id="G9NXB4"/>
<dbReference type="OrthoDB" id="5419927at2759"/>
<keyword evidence="2" id="KW-1185">Reference proteome</keyword>
<proteinExistence type="predicted"/>
<dbReference type="Proteomes" id="UP000005426">
    <property type="component" value="Unassembled WGS sequence"/>
</dbReference>
<comment type="caution">
    <text evidence="1">The sequence shown here is derived from an EMBL/GenBank/DDBJ whole genome shotgun (WGS) entry which is preliminary data.</text>
</comment>